<evidence type="ECO:0000313" key="1">
    <source>
        <dbReference type="EMBL" id="KAL3604793.1"/>
    </source>
</evidence>
<dbReference type="Proteomes" id="UP000309997">
    <property type="component" value="Unassembled WGS sequence"/>
</dbReference>
<proteinExistence type="predicted"/>
<organism evidence="1 2">
    <name type="scientific">Populus alba</name>
    <name type="common">White poplar</name>
    <dbReference type="NCBI Taxonomy" id="43335"/>
    <lineage>
        <taxon>Eukaryota</taxon>
        <taxon>Viridiplantae</taxon>
        <taxon>Streptophyta</taxon>
        <taxon>Embryophyta</taxon>
        <taxon>Tracheophyta</taxon>
        <taxon>Spermatophyta</taxon>
        <taxon>Magnoliopsida</taxon>
        <taxon>eudicotyledons</taxon>
        <taxon>Gunneridae</taxon>
        <taxon>Pentapetalae</taxon>
        <taxon>rosids</taxon>
        <taxon>fabids</taxon>
        <taxon>Malpighiales</taxon>
        <taxon>Salicaceae</taxon>
        <taxon>Saliceae</taxon>
        <taxon>Populus</taxon>
    </lineage>
</organism>
<gene>
    <name evidence="1" type="ORF">D5086_005652</name>
</gene>
<comment type="caution">
    <text evidence="1">The sequence shown here is derived from an EMBL/GenBank/DDBJ whole genome shotgun (WGS) entry which is preliminary data.</text>
</comment>
<sequence>MAVQPHFLLITYPAQGHINPTLQFAKGLTRIGVLVTLVTSLSAGRRMSKTLFPDGLSFVTFSDGYDDGLKAEDDRDHFMSELKRRGSQTLNELIVDSAKEGKPVTCLVYTMLLHWAAEVARAQHLPAALLWTQPATVFDIYYYYFNGYGDIFNNCKDTSYAIELPGLPPFASRDLPSFVLPSNTYTFALQLFQEQLEQLSQETNPKVLVNSFDALELVAMNAIEKLNLVGIGPLIPSAFLDGKDPLDKSFGGDLFQGSEDYTEWLNSKTKSSVVYVSFGSILVLPKRQIKEIARGLVDSGLPFLWVIRDEQNKNEVKEEEEEEDDHLSACREAILERQGMIVPWCSQVDVLSHPSIGCFVTHCGWNSTMESLVSEVPVVAFPHWTDQGTNAKLIADVWKTGVRVVANEEGIVEGDEIKRCLDLVMAPGKTGEDIRKNAKKWKDLARDAVREGGSSDKNLKALVQEVGEGCF</sequence>
<dbReference type="EMBL" id="RCHU02000002">
    <property type="protein sequence ID" value="KAL3604793.1"/>
    <property type="molecule type" value="Genomic_DNA"/>
</dbReference>
<reference evidence="1 2" key="1">
    <citation type="journal article" date="2024" name="Plant Biotechnol. J.">
        <title>Genome and CRISPR/Cas9 system of a widespread forest tree (Populus alba) in the world.</title>
        <authorList>
            <person name="Liu Y.J."/>
            <person name="Jiang P.F."/>
            <person name="Han X.M."/>
            <person name="Li X.Y."/>
            <person name="Wang H.M."/>
            <person name="Wang Y.J."/>
            <person name="Wang X.X."/>
            <person name="Zeng Q.Y."/>
        </authorList>
    </citation>
    <scope>NUCLEOTIDE SEQUENCE [LARGE SCALE GENOMIC DNA]</scope>
    <source>
        <strain evidence="2">cv. PAL-ZL1</strain>
    </source>
</reference>
<name>A0ACC4CVD8_POPAL</name>
<protein>
    <submittedName>
        <fullName evidence="1">Uncharacterized protein</fullName>
    </submittedName>
</protein>
<accession>A0ACC4CVD8</accession>
<evidence type="ECO:0000313" key="2">
    <source>
        <dbReference type="Proteomes" id="UP000309997"/>
    </source>
</evidence>
<keyword evidence="2" id="KW-1185">Reference proteome</keyword>